<evidence type="ECO:0000256" key="4">
    <source>
        <dbReference type="ARBA" id="ARBA00023239"/>
    </source>
</evidence>
<keyword evidence="3" id="KW-0663">Pyridoxal phosphate</keyword>
<dbReference type="GO" id="GO:0003941">
    <property type="term" value="F:L-serine ammonia-lyase activity"/>
    <property type="evidence" value="ECO:0007669"/>
    <property type="project" value="TreeGrafter"/>
</dbReference>
<evidence type="ECO:0000313" key="6">
    <source>
        <dbReference type="EMBL" id="SVB79328.1"/>
    </source>
</evidence>
<dbReference type="GO" id="GO:0006567">
    <property type="term" value="P:L-threonine catabolic process"/>
    <property type="evidence" value="ECO:0007669"/>
    <property type="project" value="TreeGrafter"/>
</dbReference>
<protein>
    <recommendedName>
        <fullName evidence="5">Tryptophan synthase beta chain-like PALP domain-containing protein</fullName>
    </recommendedName>
</protein>
<evidence type="ECO:0000259" key="5">
    <source>
        <dbReference type="Pfam" id="PF00291"/>
    </source>
</evidence>
<dbReference type="FunFam" id="3.40.50.1100:FF:000005">
    <property type="entry name" value="Threonine dehydratase catabolic"/>
    <property type="match status" value="1"/>
</dbReference>
<evidence type="ECO:0000256" key="1">
    <source>
        <dbReference type="ARBA" id="ARBA00001933"/>
    </source>
</evidence>
<organism evidence="6">
    <name type="scientific">marine metagenome</name>
    <dbReference type="NCBI Taxonomy" id="408172"/>
    <lineage>
        <taxon>unclassified sequences</taxon>
        <taxon>metagenomes</taxon>
        <taxon>ecological metagenomes</taxon>
    </lineage>
</organism>
<dbReference type="EMBL" id="UINC01057786">
    <property type="protein sequence ID" value="SVB79328.1"/>
    <property type="molecule type" value="Genomic_DNA"/>
</dbReference>
<dbReference type="Gene3D" id="3.40.50.1100">
    <property type="match status" value="2"/>
</dbReference>
<evidence type="ECO:0000256" key="3">
    <source>
        <dbReference type="ARBA" id="ARBA00022898"/>
    </source>
</evidence>
<dbReference type="AlphaFoldDB" id="A0A382GW74"/>
<proteinExistence type="inferred from homology"/>
<keyword evidence="4" id="KW-0456">Lyase</keyword>
<dbReference type="Pfam" id="PF00291">
    <property type="entry name" value="PALP"/>
    <property type="match status" value="1"/>
</dbReference>
<sequence length="218" mass="23586">MDQKFNLSDVRSTRNLLSDYVIQTPVHQLHSPAISRLLGSQSQVYLKLELFQHTGTFKVRGAINSALNLPSEKVQNGFTAVSAGNHAIATAFTAKTLETTSKVVMIKTANQLRVAKCREYGGEIVFADDAHSAFDLVEEIQRKEGYSFLHPFEGRNVSLGTATLGLEFSEQVDNLDAVVVAIGGGGLASGVSMAIKELKAKCQVYGVEPEGADTMHRS</sequence>
<dbReference type="GO" id="GO:0006565">
    <property type="term" value="P:L-serine catabolic process"/>
    <property type="evidence" value="ECO:0007669"/>
    <property type="project" value="TreeGrafter"/>
</dbReference>
<accession>A0A382GW74</accession>
<comment type="cofactor">
    <cofactor evidence="1">
        <name>pyridoxal 5'-phosphate</name>
        <dbReference type="ChEBI" id="CHEBI:597326"/>
    </cofactor>
</comment>
<evidence type="ECO:0000256" key="2">
    <source>
        <dbReference type="ARBA" id="ARBA00010869"/>
    </source>
</evidence>
<name>A0A382GW74_9ZZZZ</name>
<reference evidence="6" key="1">
    <citation type="submission" date="2018-05" db="EMBL/GenBank/DDBJ databases">
        <authorList>
            <person name="Lanie J.A."/>
            <person name="Ng W.-L."/>
            <person name="Kazmierczak K.M."/>
            <person name="Andrzejewski T.M."/>
            <person name="Davidsen T.M."/>
            <person name="Wayne K.J."/>
            <person name="Tettelin H."/>
            <person name="Glass J.I."/>
            <person name="Rusch D."/>
            <person name="Podicherti R."/>
            <person name="Tsui H.-C.T."/>
            <person name="Winkler M.E."/>
        </authorList>
    </citation>
    <scope>NUCLEOTIDE SEQUENCE</scope>
</reference>
<gene>
    <name evidence="6" type="ORF">METZ01_LOCUS232182</name>
</gene>
<dbReference type="PANTHER" id="PTHR48078:SF6">
    <property type="entry name" value="L-THREONINE DEHYDRATASE CATABOLIC TDCB"/>
    <property type="match status" value="1"/>
</dbReference>
<comment type="similarity">
    <text evidence="2">Belongs to the serine/threonine dehydratase family.</text>
</comment>
<dbReference type="InterPro" id="IPR050147">
    <property type="entry name" value="Ser/Thr_Dehydratase"/>
</dbReference>
<dbReference type="GO" id="GO:0004794">
    <property type="term" value="F:threonine deaminase activity"/>
    <property type="evidence" value="ECO:0007669"/>
    <property type="project" value="TreeGrafter"/>
</dbReference>
<feature type="non-terminal residue" evidence="6">
    <location>
        <position position="218"/>
    </location>
</feature>
<dbReference type="SUPFAM" id="SSF53686">
    <property type="entry name" value="Tryptophan synthase beta subunit-like PLP-dependent enzymes"/>
    <property type="match status" value="1"/>
</dbReference>
<feature type="domain" description="Tryptophan synthase beta chain-like PALP" evidence="5">
    <location>
        <begin position="18"/>
        <end position="218"/>
    </location>
</feature>
<dbReference type="PANTHER" id="PTHR48078">
    <property type="entry name" value="THREONINE DEHYDRATASE, MITOCHONDRIAL-RELATED"/>
    <property type="match status" value="1"/>
</dbReference>
<dbReference type="GO" id="GO:0009097">
    <property type="term" value="P:isoleucine biosynthetic process"/>
    <property type="evidence" value="ECO:0007669"/>
    <property type="project" value="TreeGrafter"/>
</dbReference>
<dbReference type="InterPro" id="IPR001926">
    <property type="entry name" value="TrpB-like_PALP"/>
</dbReference>
<dbReference type="InterPro" id="IPR036052">
    <property type="entry name" value="TrpB-like_PALP_sf"/>
</dbReference>